<proteinExistence type="predicted"/>
<dbReference type="AlphaFoldDB" id="A0A4D6NCP1"/>
<name>A0A4D6NCP1_VIGUN</name>
<reference evidence="1 2" key="1">
    <citation type="submission" date="2019-04" db="EMBL/GenBank/DDBJ databases">
        <title>An improved genome assembly and genetic linkage map for asparagus bean, Vigna unguiculata ssp. sesquipedialis.</title>
        <authorList>
            <person name="Xia Q."/>
            <person name="Zhang R."/>
            <person name="Dong Y."/>
        </authorList>
    </citation>
    <scope>NUCLEOTIDE SEQUENCE [LARGE SCALE GENOMIC DNA]</scope>
    <source>
        <tissue evidence="1">Leaf</tissue>
    </source>
</reference>
<dbReference type="EMBL" id="CP039354">
    <property type="protein sequence ID" value="QCE09677.1"/>
    <property type="molecule type" value="Genomic_DNA"/>
</dbReference>
<dbReference type="Proteomes" id="UP000501690">
    <property type="component" value="Linkage Group LG10"/>
</dbReference>
<evidence type="ECO:0000313" key="1">
    <source>
        <dbReference type="EMBL" id="QCE09677.1"/>
    </source>
</evidence>
<keyword evidence="2" id="KW-1185">Reference proteome</keyword>
<evidence type="ECO:0000313" key="2">
    <source>
        <dbReference type="Proteomes" id="UP000501690"/>
    </source>
</evidence>
<sequence length="94" mass="10642">MELSRSLWRPFARIAQCFIDNGCCGDTMATWFLAKGVDLVVAVTAWRADGGCAMQNVHYVADLLEEEEDYVTTSGWSYLIPEDCDMWYLLVGHI</sequence>
<gene>
    <name evidence="1" type="ORF">DEO72_LG10g899</name>
</gene>
<protein>
    <submittedName>
        <fullName evidence="1">Uncharacterized protein</fullName>
    </submittedName>
</protein>
<accession>A0A4D6NCP1</accession>
<organism evidence="1 2">
    <name type="scientific">Vigna unguiculata</name>
    <name type="common">Cowpea</name>
    <dbReference type="NCBI Taxonomy" id="3917"/>
    <lineage>
        <taxon>Eukaryota</taxon>
        <taxon>Viridiplantae</taxon>
        <taxon>Streptophyta</taxon>
        <taxon>Embryophyta</taxon>
        <taxon>Tracheophyta</taxon>
        <taxon>Spermatophyta</taxon>
        <taxon>Magnoliopsida</taxon>
        <taxon>eudicotyledons</taxon>
        <taxon>Gunneridae</taxon>
        <taxon>Pentapetalae</taxon>
        <taxon>rosids</taxon>
        <taxon>fabids</taxon>
        <taxon>Fabales</taxon>
        <taxon>Fabaceae</taxon>
        <taxon>Papilionoideae</taxon>
        <taxon>50 kb inversion clade</taxon>
        <taxon>NPAAA clade</taxon>
        <taxon>indigoferoid/millettioid clade</taxon>
        <taxon>Phaseoleae</taxon>
        <taxon>Vigna</taxon>
    </lineage>
</organism>